<dbReference type="SMART" id="SM00387">
    <property type="entry name" value="HATPase_c"/>
    <property type="match status" value="1"/>
</dbReference>
<sequence length="1120" mass="124594">MWRQCGFWLVVLAWWLMSGGLAPGQATTWSHALRFQHFAQNPSLSNLAIRTLAQDRFGLLWVGTDDGLNRYDGRQVKVYRHDPADPNSLPSNSVRRLLAASGGDLWILLTDGHLCRYDHATDCFTPEPIILSGQPAWRPETLEEDRQGRLWLGGWTTLVRYDPRTKTAQSFNLPQNLTQFTENNPFINDLTVDPRGRVWLSAGRRLLLFDLATEVFGVVPDAPSPIDLPVMAHPSGYVYAAAPLEGKPHLLEFDAQSGRLVGQYRVEGSANDAIRSALVHFASDGDFLWMSLAGLGIGRFHVKSKSIDYARYNRANPRSLVGDDPQVALRDRSGVLWVGDNRRGLSKLTPYAGYFKTYRSDPNRQEALSLSDDYIRGMCEDRAGNVWVCTQYGGLNVLDRQSRTIRHFRHRPGDPTALASDNTRAVLEDWRGQLWVGSQGGLQSLDRNSGRFTSFPLPPGGDGRPAMVSVLFEDTDHSLWVGSGGHLFTISPDRRAVSEPLAGRDLPEPLRTGLGEIQAIHRDAHGAMWIGLTKGGLRLGPDGQLRYWKDELGKPLSGIPTVCAFLTDHAGQLWLATKGMGLLRYDAAQDRFHALTERQGLPHHNVYAVLEDRRGRLWMSTDNGLARYDPATGNIRHYRTEEGLQGQEFNRYAYLKTRDGIIFFGGTQGVTAFPPDELEDNPYPPPVVTFVQTARGTRFVLPDGPPLQLAPDERTVTLRFAALDFNAPEANQYAYRIGVRDGEWRLLGGQPELTLADLASGNWVIHVKASNNDGVWNEAGLRVNLYIQPPWWRTTWAYTGYALSVTLLLWGGYRAWTYRARLMMRARIAQARLAAETRTSRQRAKVSRLLAHKNRELAGANDRLRQLDEIKQRFTAMLVHDLKAPLASISMLLELLKTLLEDKIDQEVRGIMDNTSLSAERTLHMINEMLEVMRAESNELKLQLAEMSLHTLLETALQTARPLALAKRQTLTSELPPDLPIVRVDGQKLERAVTNLLSNAVKYTPEGGSIVLAAKVIHGSGVEQGRKFALIQVSDTGVGIPETELPYIFDPYRQALQHRSAGVGLGLSIVRSIIAAHGGNVTVRSQVGVGTTFTILLPLPQPATPNAADDRSDEPANITS</sequence>
<evidence type="ECO:0000259" key="5">
    <source>
        <dbReference type="PROSITE" id="PS50109"/>
    </source>
</evidence>
<evidence type="ECO:0000256" key="1">
    <source>
        <dbReference type="ARBA" id="ARBA00000085"/>
    </source>
</evidence>
<dbReference type="SUPFAM" id="SSF63829">
    <property type="entry name" value="Calcium-dependent phosphotriesterase"/>
    <property type="match status" value="3"/>
</dbReference>
<evidence type="ECO:0000313" key="7">
    <source>
        <dbReference type="Proteomes" id="UP000676506"/>
    </source>
</evidence>
<accession>A0ABX8BFV1</accession>
<keyword evidence="7" id="KW-1185">Reference proteome</keyword>
<evidence type="ECO:0000256" key="3">
    <source>
        <dbReference type="ARBA" id="ARBA00022553"/>
    </source>
</evidence>
<dbReference type="InterPro" id="IPR011123">
    <property type="entry name" value="Y_Y_Y"/>
</dbReference>
<dbReference type="PRINTS" id="PR00344">
    <property type="entry name" value="BCTRLSENSOR"/>
</dbReference>
<keyword evidence="3" id="KW-0597">Phosphoprotein</keyword>
<dbReference type="SUPFAM" id="SSF47384">
    <property type="entry name" value="Homodimeric domain of signal transducing histidine kinase"/>
    <property type="match status" value="1"/>
</dbReference>
<dbReference type="InterPro" id="IPR036890">
    <property type="entry name" value="HATPase_C_sf"/>
</dbReference>
<dbReference type="InterPro" id="IPR003661">
    <property type="entry name" value="HisK_dim/P_dom"/>
</dbReference>
<dbReference type="CDD" id="cd00075">
    <property type="entry name" value="HATPase"/>
    <property type="match status" value="1"/>
</dbReference>
<dbReference type="InterPro" id="IPR004358">
    <property type="entry name" value="Sig_transdc_His_kin-like_C"/>
</dbReference>
<dbReference type="EMBL" id="CP072649">
    <property type="protein sequence ID" value="QUW04385.1"/>
    <property type="molecule type" value="Genomic_DNA"/>
</dbReference>
<dbReference type="PANTHER" id="PTHR43547">
    <property type="entry name" value="TWO-COMPONENT HISTIDINE KINASE"/>
    <property type="match status" value="1"/>
</dbReference>
<comment type="catalytic activity">
    <reaction evidence="1">
        <text>ATP + protein L-histidine = ADP + protein N-phospho-L-histidine.</text>
        <dbReference type="EC" id="2.7.13.3"/>
    </reaction>
</comment>
<dbReference type="InterPro" id="IPR011110">
    <property type="entry name" value="Reg_prop"/>
</dbReference>
<dbReference type="InterPro" id="IPR005467">
    <property type="entry name" value="His_kinase_dom"/>
</dbReference>
<feature type="domain" description="Histidine kinase" evidence="5">
    <location>
        <begin position="877"/>
        <end position="1101"/>
    </location>
</feature>
<dbReference type="Pfam" id="PF07495">
    <property type="entry name" value="Y_Y_Y"/>
    <property type="match status" value="1"/>
</dbReference>
<dbReference type="Gene3D" id="1.10.287.130">
    <property type="match status" value="1"/>
</dbReference>
<dbReference type="Pfam" id="PF07494">
    <property type="entry name" value="Reg_prop"/>
    <property type="match status" value="3"/>
</dbReference>
<dbReference type="Pfam" id="PF00512">
    <property type="entry name" value="HisKA"/>
    <property type="match status" value="1"/>
</dbReference>
<dbReference type="InterPro" id="IPR013783">
    <property type="entry name" value="Ig-like_fold"/>
</dbReference>
<proteinExistence type="predicted"/>
<dbReference type="SUPFAM" id="SSF55874">
    <property type="entry name" value="ATPase domain of HSP90 chaperone/DNA topoisomerase II/histidine kinase"/>
    <property type="match status" value="1"/>
</dbReference>
<dbReference type="RefSeq" id="WP_211430274.1">
    <property type="nucleotide sequence ID" value="NZ_CP072649.1"/>
</dbReference>
<dbReference type="InterPro" id="IPR003594">
    <property type="entry name" value="HATPase_dom"/>
</dbReference>
<dbReference type="Gene3D" id="2.60.40.10">
    <property type="entry name" value="Immunoglobulins"/>
    <property type="match status" value="1"/>
</dbReference>
<feature type="region of interest" description="Disordered" evidence="4">
    <location>
        <begin position="1100"/>
        <end position="1120"/>
    </location>
</feature>
<protein>
    <recommendedName>
        <fullName evidence="2">histidine kinase</fullName>
        <ecNumber evidence="2">2.7.13.3</ecNumber>
    </recommendedName>
</protein>
<evidence type="ECO:0000256" key="4">
    <source>
        <dbReference type="SAM" id="MobiDB-lite"/>
    </source>
</evidence>
<dbReference type="InterPro" id="IPR036097">
    <property type="entry name" value="HisK_dim/P_sf"/>
</dbReference>
<dbReference type="CDD" id="cd00082">
    <property type="entry name" value="HisKA"/>
    <property type="match status" value="1"/>
</dbReference>
<dbReference type="EC" id="2.7.13.3" evidence="2"/>
<gene>
    <name evidence="6" type="ORF">J8C06_11330</name>
</gene>
<dbReference type="Gene3D" id="2.130.10.10">
    <property type="entry name" value="YVTN repeat-like/Quinoprotein amine dehydrogenase"/>
    <property type="match status" value="4"/>
</dbReference>
<evidence type="ECO:0000256" key="2">
    <source>
        <dbReference type="ARBA" id="ARBA00012438"/>
    </source>
</evidence>
<organism evidence="6 7">
    <name type="scientific">Chloracidobacterium validum</name>
    <dbReference type="NCBI Taxonomy" id="2821543"/>
    <lineage>
        <taxon>Bacteria</taxon>
        <taxon>Pseudomonadati</taxon>
        <taxon>Acidobacteriota</taxon>
        <taxon>Terriglobia</taxon>
        <taxon>Terriglobales</taxon>
        <taxon>Acidobacteriaceae</taxon>
        <taxon>Chloracidobacterium</taxon>
    </lineage>
</organism>
<evidence type="ECO:0000313" key="6">
    <source>
        <dbReference type="EMBL" id="QUW04385.1"/>
    </source>
</evidence>
<name>A0ABX8BFV1_9BACT</name>
<dbReference type="InterPro" id="IPR015943">
    <property type="entry name" value="WD40/YVTN_repeat-like_dom_sf"/>
</dbReference>
<dbReference type="Proteomes" id="UP000676506">
    <property type="component" value="Chromosome 2"/>
</dbReference>
<dbReference type="SMART" id="SM00388">
    <property type="entry name" value="HisKA"/>
    <property type="match status" value="1"/>
</dbReference>
<reference evidence="6 7" key="1">
    <citation type="submission" date="2021-03" db="EMBL/GenBank/DDBJ databases">
        <title>Genomic and phenotypic characterization of Chloracidobacterium isolates provides evidence for multiple species.</title>
        <authorList>
            <person name="Saini M.K."/>
            <person name="Costas A.M.G."/>
            <person name="Tank M."/>
            <person name="Bryant D.A."/>
        </authorList>
    </citation>
    <scope>NUCLEOTIDE SEQUENCE [LARGE SCALE GENOMIC DNA]</scope>
    <source>
        <strain evidence="6 7">BV2-C</strain>
    </source>
</reference>
<dbReference type="PROSITE" id="PS50109">
    <property type="entry name" value="HIS_KIN"/>
    <property type="match status" value="1"/>
</dbReference>
<dbReference type="Gene3D" id="3.30.565.10">
    <property type="entry name" value="Histidine kinase-like ATPase, C-terminal domain"/>
    <property type="match status" value="1"/>
</dbReference>
<dbReference type="PANTHER" id="PTHR43547:SF2">
    <property type="entry name" value="HYBRID SIGNAL TRANSDUCTION HISTIDINE KINASE C"/>
    <property type="match status" value="1"/>
</dbReference>
<dbReference type="Pfam" id="PF02518">
    <property type="entry name" value="HATPase_c"/>
    <property type="match status" value="1"/>
</dbReference>